<dbReference type="Proteomes" id="UP000266861">
    <property type="component" value="Unassembled WGS sequence"/>
</dbReference>
<keyword evidence="7" id="KW-0234">DNA repair</keyword>
<evidence type="ECO:0000256" key="8">
    <source>
        <dbReference type="ARBA" id="ARBA00023242"/>
    </source>
</evidence>
<dbReference type="GO" id="GO:0006281">
    <property type="term" value="P:DNA repair"/>
    <property type="evidence" value="ECO:0007669"/>
    <property type="project" value="UniProtKB-KW"/>
</dbReference>
<dbReference type="InterPro" id="IPR016024">
    <property type="entry name" value="ARM-type_fold"/>
</dbReference>
<protein>
    <recommendedName>
        <fullName evidence="14">Proteasome activator Blm10 mid region domain-containing protein</fullName>
    </recommendedName>
</protein>
<evidence type="ECO:0000259" key="9">
    <source>
        <dbReference type="Pfam" id="PF11919"/>
    </source>
</evidence>
<dbReference type="SUPFAM" id="SSF48371">
    <property type="entry name" value="ARM repeat"/>
    <property type="match status" value="2"/>
</dbReference>
<evidence type="ECO:0000256" key="1">
    <source>
        <dbReference type="ARBA" id="ARBA00004324"/>
    </source>
</evidence>
<dbReference type="InterPro" id="IPR021843">
    <property type="entry name" value="PSME4_C"/>
</dbReference>
<evidence type="ECO:0000256" key="2">
    <source>
        <dbReference type="ARBA" id="ARBA00004496"/>
    </source>
</evidence>
<dbReference type="PANTHER" id="PTHR32170:SF3">
    <property type="entry name" value="PROTEASOME ACTIVATOR COMPLEX SUBUNIT 4"/>
    <property type="match status" value="1"/>
</dbReference>
<comment type="caution">
    <text evidence="12">The sequence shown here is derived from an EMBL/GenBank/DDBJ whole genome shotgun (WGS) entry which is preliminary data.</text>
</comment>
<evidence type="ECO:0000313" key="13">
    <source>
        <dbReference type="Proteomes" id="UP000266861"/>
    </source>
</evidence>
<evidence type="ECO:0000256" key="3">
    <source>
        <dbReference type="ARBA" id="ARBA00005739"/>
    </source>
</evidence>
<feature type="domain" description="Proteasome activator complex subunit 4 C-terminal" evidence="9">
    <location>
        <begin position="1798"/>
        <end position="1883"/>
    </location>
</feature>
<evidence type="ECO:0000259" key="10">
    <source>
        <dbReference type="Pfam" id="PF16507"/>
    </source>
</evidence>
<comment type="subcellular location">
    <subcellularLocation>
        <location evidence="2">Cytoplasm</location>
    </subcellularLocation>
    <subcellularLocation>
        <location evidence="1">Nucleus speckle</location>
    </subcellularLocation>
</comment>
<keyword evidence="8" id="KW-0539">Nucleus</keyword>
<dbReference type="GO" id="GO:0070628">
    <property type="term" value="F:proteasome binding"/>
    <property type="evidence" value="ECO:0007669"/>
    <property type="project" value="InterPro"/>
</dbReference>
<dbReference type="InterPro" id="IPR055455">
    <property type="entry name" value="HEAT_PSME4"/>
</dbReference>
<keyword evidence="13" id="KW-1185">Reference proteome</keyword>
<dbReference type="InterPro" id="IPR011989">
    <property type="entry name" value="ARM-like"/>
</dbReference>
<dbReference type="Pfam" id="PF11919">
    <property type="entry name" value="PSME4_C"/>
    <property type="match status" value="1"/>
</dbReference>
<sequence length="1883" mass="215024">MFSENLPYSSDLKGESENQLNEIIETLCSAAKAKDWGPGCSHWVKQLNSYLDLQYHLSRQIRAQLSKVLFELVITPGIDASHAEVFANACVRLLKKKTKIGPEDLTLPWEPLFDIIHRTFFPKSRQKTLVSESKQIGSVVRLVEHAQRFFSPEATKDILARVLPLFNANSIGDAFTVQAYLVRFLPTAPSASPECSPTAWLPTIFSFWYIIPGSMIYQTEFMDLVARVAEDNVGVESNTSDQIGIFTVAQVKTVFATGAKMMDLPVGSSTNGSNSGRGGSASSWASRIDQRAGSAMLLRKKGDKFKMFARFIVYSTFPPSGNQKEESILTYLGDMIQATESFYHPSNFGRWTFSIVRFLQFLGWEFLKRWTDERKPECKTPMSRRLTPELKRQFVLILRGVTFLSMFGKDPLSVGSSQAALKYLSWLEPSLIFPGLLERVYPSLVTLTETHRTTSSISALSLLAIPLFSRSHYPAGGKHLAPLLHLTIPGIDMNDPIKTISSLIFLTHSIMGVPLIDLTEGNSNLSEFQWSGMDIDEREEDNMEIDEEEETARCKASTAEFEEWLAKFLRRVFTIFEYLPANDRGKMNLYNMETGLVTVLLHACEIVGYQMSEHLQDLTLKMVISFASTTILQNATKPMGYLCSTLTSPNRKKALAQFIPLCRSNIITELQHGASSTPTTSSTHHIQSDTTLHWYQCILYHVSMSSGVALLDHKNDLLDLAKIMVQKCRSRKGYMWTGKFLRMMLVSLTQIYPLECRSVDPQRWNSEDYQKNHHKYWAEPGDPENINVDWHVPSKSELDFAMELLDNFLHPTIERIQNLMDNGTDEDGKVLNNREKTHEFCRRLSIIRNCLSGMTTLVEDDGDDEISDYKDDETEAVHPTKSIPSGYCFTNPNDPRRKIVRQMRKDLGEFLHKLVLYFRNSREDDVDSLKILLKMIKIYLTDRGVEKSKYDASKRGYQYAKGMLKTAHHDKKYPRYLLVKRAYQHHLCRLKQNAFGRRRTKLHDNLLLDLVELSLSSYSEIRKIAQSYLTNASRCFLGAKPLVIPILLEALKPSGTPNSERMKGALYLLGSRTYMYTCLRDWRFVPSFITSICQAQHDDKISVQEMIRKVFYDYLMNYNNTAFKTILTDGLIDAICQILETHSLSLNEKNFERIRLKTEERMGLQKMKYFELVKTLLSLVKSNTLHWRFASMAANFLDLLVRPEAEPTSDLAEFAVNGLISELPALRRIAVSTTTRILFHIKQRTFSSGDVDLITMSKLVNPLKKIINIPKPLPEDYTDKYLVSSLTPLNESNAENTFLQDKTNMGWYVWSDTITVYSPCTSTSLMSNIDPSCQNAFNKFRESFNSSAFWSALLSYLSQESSRDRDDNFSMINAHLFKSIFQMYEDVFLEVVKPEIVKLCESAEKNQQRAASEILAGLIRGSKHWSLERLQSLWDWLIPVIRPTFNSITPDSLVYWERFLGYCFRNRDPRRVLPLIDLIYNTPLDPASHASFAEAKKLFFINTFVSSFSWRIIPKSQPLIDLYFKNIRHPYKQVRDILAANINILLQIQWHPSANSINEILENNLQIGNGIGFVPSNLPDNLQEIIIRGLVKSLEEWRAEKKPTSAGSSEYVNASKTVLAWLYDALTVWQASGTYPLIIPILPSVFLMQDVNDDQDLQAAATHILNIVASFPYPPDMVDLMIEKFIEILTETPSWHVRVKALPVLQVFFFKHLFMLSEEKMIKVMDVVSGKLKDTQIEVRQLAAVTLSGLIRCSQRDAIASLKNQFTQLLDTKIPPRKRTGQAPRATLPPGFQEAVLARHAGVLGLSCLVDAFPYEVPKWMPEVLVKLANYISDPVPIQTTVKKTFADFRRTHQDSWHEDMKQFTEDQLLLLSDMLISPSYYV</sequence>
<dbReference type="EMBL" id="PQFF01000354">
    <property type="protein sequence ID" value="RHZ56700.1"/>
    <property type="molecule type" value="Genomic_DNA"/>
</dbReference>
<evidence type="ECO:0008006" key="14">
    <source>
        <dbReference type="Google" id="ProtNLM"/>
    </source>
</evidence>
<organism evidence="12 13">
    <name type="scientific">Diversispora epigaea</name>
    <dbReference type="NCBI Taxonomy" id="1348612"/>
    <lineage>
        <taxon>Eukaryota</taxon>
        <taxon>Fungi</taxon>
        <taxon>Fungi incertae sedis</taxon>
        <taxon>Mucoromycota</taxon>
        <taxon>Glomeromycotina</taxon>
        <taxon>Glomeromycetes</taxon>
        <taxon>Diversisporales</taxon>
        <taxon>Diversisporaceae</taxon>
        <taxon>Diversispora</taxon>
    </lineage>
</organism>
<gene>
    <name evidence="12" type="ORF">Glove_397g21</name>
</gene>
<evidence type="ECO:0000256" key="6">
    <source>
        <dbReference type="ARBA" id="ARBA00022763"/>
    </source>
</evidence>
<dbReference type="GO" id="GO:0016504">
    <property type="term" value="F:peptidase activator activity"/>
    <property type="evidence" value="ECO:0007669"/>
    <property type="project" value="InterPro"/>
</dbReference>
<evidence type="ECO:0000313" key="12">
    <source>
        <dbReference type="EMBL" id="RHZ56700.1"/>
    </source>
</evidence>
<dbReference type="OrthoDB" id="17907at2759"/>
<dbReference type="InterPro" id="IPR035309">
    <property type="entry name" value="PSME4"/>
</dbReference>
<dbReference type="PANTHER" id="PTHR32170">
    <property type="entry name" value="PROTEASOME ACTIVATOR COMPLEX SUBUNIT 4"/>
    <property type="match status" value="1"/>
</dbReference>
<dbReference type="GO" id="GO:0016607">
    <property type="term" value="C:nuclear speck"/>
    <property type="evidence" value="ECO:0007669"/>
    <property type="project" value="UniProtKB-SubCell"/>
</dbReference>
<keyword evidence="5" id="KW-0677">Repeat</keyword>
<comment type="similarity">
    <text evidence="3">Belongs to the BLM10 family.</text>
</comment>
<proteinExistence type="inferred from homology"/>
<evidence type="ECO:0000256" key="5">
    <source>
        <dbReference type="ARBA" id="ARBA00022737"/>
    </source>
</evidence>
<dbReference type="GO" id="GO:0005829">
    <property type="term" value="C:cytosol"/>
    <property type="evidence" value="ECO:0007669"/>
    <property type="project" value="TreeGrafter"/>
</dbReference>
<feature type="domain" description="Proteasome activator complex subunit 4-like HEAT repeat-like" evidence="11">
    <location>
        <begin position="1219"/>
        <end position="1502"/>
    </location>
</feature>
<dbReference type="GO" id="GO:0010499">
    <property type="term" value="P:proteasomal ubiquitin-independent protein catabolic process"/>
    <property type="evidence" value="ECO:0007669"/>
    <property type="project" value="TreeGrafter"/>
</dbReference>
<evidence type="ECO:0000259" key="11">
    <source>
        <dbReference type="Pfam" id="PF23096"/>
    </source>
</evidence>
<dbReference type="Gene3D" id="1.25.10.10">
    <property type="entry name" value="Leucine-rich Repeat Variant"/>
    <property type="match status" value="1"/>
</dbReference>
<keyword evidence="4" id="KW-0963">Cytoplasm</keyword>
<accession>A0A397H8H5</accession>
<evidence type="ECO:0000256" key="7">
    <source>
        <dbReference type="ARBA" id="ARBA00023204"/>
    </source>
</evidence>
<dbReference type="Pfam" id="PF16507">
    <property type="entry name" value="HEAT_PSME4_mid"/>
    <property type="match status" value="1"/>
</dbReference>
<feature type="domain" description="Proteasome activator Blm10 middle HEAT repeats region" evidence="10">
    <location>
        <begin position="333"/>
        <end position="857"/>
    </location>
</feature>
<name>A0A397H8H5_9GLOM</name>
<dbReference type="Pfam" id="PF23096">
    <property type="entry name" value="HEAT_PSME4"/>
    <property type="match status" value="1"/>
</dbReference>
<dbReference type="STRING" id="1348612.A0A397H8H5"/>
<dbReference type="InterPro" id="IPR032430">
    <property type="entry name" value="Blm10_mid"/>
</dbReference>
<reference evidence="12 13" key="1">
    <citation type="submission" date="2018-08" db="EMBL/GenBank/DDBJ databases">
        <title>Genome and evolution of the arbuscular mycorrhizal fungus Diversispora epigaea (formerly Glomus versiforme) and its bacterial endosymbionts.</title>
        <authorList>
            <person name="Sun X."/>
            <person name="Fei Z."/>
            <person name="Harrison M."/>
        </authorList>
    </citation>
    <scope>NUCLEOTIDE SEQUENCE [LARGE SCALE GENOMIC DNA]</scope>
    <source>
        <strain evidence="12 13">IT104</strain>
    </source>
</reference>
<evidence type="ECO:0000256" key="4">
    <source>
        <dbReference type="ARBA" id="ARBA00022490"/>
    </source>
</evidence>
<keyword evidence="6" id="KW-0227">DNA damage</keyword>